<comment type="caution">
    <text evidence="7">The sequence shown here is derived from an EMBL/GenBank/DDBJ whole genome shotgun (WGS) entry which is preliminary data.</text>
</comment>
<dbReference type="Pfam" id="PF13515">
    <property type="entry name" value="FUSC_2"/>
    <property type="match status" value="1"/>
</dbReference>
<sequence>MTGTVLTRNLRDTFRLRRNGPFLWPAARALLALAVPLAVLLLIDRLDLLPGAVFGALSSVYGRTEPYYRHARTLGAVAVGMVLAVAVGDVIAVFAGGTPWHEAVALAATALVGAAATVLCAAVKVGPPGGLIFAFAVGACAHLPLVAADLGPHLAAAALCAAFAWIVNVTGAAVIGLAPQRRAVAAALDATATALVARSDLAARHQAAVAVESAWHSVALVGRRHRDSPAHRGLVRAVDASEVLLGPDAPAITAEDVRTAATAIRAGDAVPELRPAGSADVRAPIPASRWRIIREVLRAAVRPRRAGSWLLPYAARVFVAALLAGGVADLLGIGHAYWAAVSAVSVLQATSTATSVPRMVQRVSGTVAGVLIGVAVLSAHPAVWVLLVALVLLQWGAEMTVTLNYALGLLFATPVALLVSALGAPADPAVLASHRFWATLLGAAVAVGISWLLPNRAWLSRVHTALARVRTLSAAEPVHPPALRGALVELHEAYELAAGEIRPALLPTESLLTASHEAYARLDAAAPHRGLAPER</sequence>
<keyword evidence="4 5" id="KW-0472">Membrane</keyword>
<keyword evidence="3 5" id="KW-1133">Transmembrane helix</keyword>
<dbReference type="Proteomes" id="UP000580474">
    <property type="component" value="Unassembled WGS sequence"/>
</dbReference>
<name>A0A840NDF3_9PSEU</name>
<evidence type="ECO:0000259" key="6">
    <source>
        <dbReference type="Pfam" id="PF13515"/>
    </source>
</evidence>
<reference evidence="7 8" key="1">
    <citation type="submission" date="2020-08" db="EMBL/GenBank/DDBJ databases">
        <title>Sequencing the genomes of 1000 actinobacteria strains.</title>
        <authorList>
            <person name="Klenk H.-P."/>
        </authorList>
    </citation>
    <scope>NUCLEOTIDE SEQUENCE [LARGE SCALE GENOMIC DNA]</scope>
    <source>
        <strain evidence="7 8">DSM 45582</strain>
    </source>
</reference>
<gene>
    <name evidence="7" type="ORF">BJ969_000340</name>
</gene>
<accession>A0A840NDF3</accession>
<dbReference type="AlphaFoldDB" id="A0A840NDF3"/>
<dbReference type="InterPro" id="IPR049453">
    <property type="entry name" value="Memb_transporter_dom"/>
</dbReference>
<organism evidence="7 8">
    <name type="scientific">Saccharopolyspora gloriosae</name>
    <dbReference type="NCBI Taxonomy" id="455344"/>
    <lineage>
        <taxon>Bacteria</taxon>
        <taxon>Bacillati</taxon>
        <taxon>Actinomycetota</taxon>
        <taxon>Actinomycetes</taxon>
        <taxon>Pseudonocardiales</taxon>
        <taxon>Pseudonocardiaceae</taxon>
        <taxon>Saccharopolyspora</taxon>
    </lineage>
</organism>
<feature type="transmembrane region" description="Helical" evidence="5">
    <location>
        <begin position="154"/>
        <end position="178"/>
    </location>
</feature>
<feature type="transmembrane region" description="Helical" evidence="5">
    <location>
        <begin position="367"/>
        <end position="393"/>
    </location>
</feature>
<evidence type="ECO:0000256" key="3">
    <source>
        <dbReference type="ARBA" id="ARBA00022989"/>
    </source>
</evidence>
<feature type="transmembrane region" description="Helical" evidence="5">
    <location>
        <begin position="436"/>
        <end position="453"/>
    </location>
</feature>
<feature type="transmembrane region" description="Helical" evidence="5">
    <location>
        <begin position="103"/>
        <end position="123"/>
    </location>
</feature>
<proteinExistence type="predicted"/>
<feature type="transmembrane region" description="Helical" evidence="5">
    <location>
        <begin position="21"/>
        <end position="42"/>
    </location>
</feature>
<evidence type="ECO:0000256" key="2">
    <source>
        <dbReference type="ARBA" id="ARBA00022692"/>
    </source>
</evidence>
<evidence type="ECO:0000313" key="7">
    <source>
        <dbReference type="EMBL" id="MBB5067252.1"/>
    </source>
</evidence>
<keyword evidence="2 5" id="KW-0812">Transmembrane</keyword>
<feature type="transmembrane region" description="Helical" evidence="5">
    <location>
        <begin position="130"/>
        <end position="148"/>
    </location>
</feature>
<feature type="transmembrane region" description="Helical" evidence="5">
    <location>
        <begin position="76"/>
        <end position="97"/>
    </location>
</feature>
<evidence type="ECO:0000313" key="8">
    <source>
        <dbReference type="Proteomes" id="UP000580474"/>
    </source>
</evidence>
<evidence type="ECO:0000256" key="4">
    <source>
        <dbReference type="ARBA" id="ARBA00023136"/>
    </source>
</evidence>
<evidence type="ECO:0000256" key="5">
    <source>
        <dbReference type="SAM" id="Phobius"/>
    </source>
</evidence>
<dbReference type="EMBL" id="JACHIV010000001">
    <property type="protein sequence ID" value="MBB5067252.1"/>
    <property type="molecule type" value="Genomic_DNA"/>
</dbReference>
<feature type="transmembrane region" description="Helical" evidence="5">
    <location>
        <begin position="405"/>
        <end position="424"/>
    </location>
</feature>
<evidence type="ECO:0000256" key="1">
    <source>
        <dbReference type="ARBA" id="ARBA00004141"/>
    </source>
</evidence>
<keyword evidence="8" id="KW-1185">Reference proteome</keyword>
<dbReference type="GO" id="GO:0016020">
    <property type="term" value="C:membrane"/>
    <property type="evidence" value="ECO:0007669"/>
    <property type="project" value="UniProtKB-SubCell"/>
</dbReference>
<feature type="domain" description="Integral membrane bound transporter" evidence="6">
    <location>
        <begin position="323"/>
        <end position="447"/>
    </location>
</feature>
<feature type="transmembrane region" description="Helical" evidence="5">
    <location>
        <begin position="313"/>
        <end position="338"/>
    </location>
</feature>
<protein>
    <submittedName>
        <fullName evidence="7">Uncharacterized membrane protein YgaE (UPF0421/DUF939 family)</fullName>
    </submittedName>
</protein>
<feature type="transmembrane region" description="Helical" evidence="5">
    <location>
        <begin position="48"/>
        <end position="64"/>
    </location>
</feature>
<dbReference type="RefSeq" id="WP_184476656.1">
    <property type="nucleotide sequence ID" value="NZ_JACHIV010000001.1"/>
</dbReference>
<comment type="subcellular location">
    <subcellularLocation>
        <location evidence="1">Membrane</location>
        <topology evidence="1">Multi-pass membrane protein</topology>
    </subcellularLocation>
</comment>